<organism evidence="3 4">
    <name type="scientific">Methylobacterium dankookense</name>
    <dbReference type="NCBI Taxonomy" id="560405"/>
    <lineage>
        <taxon>Bacteria</taxon>
        <taxon>Pseudomonadati</taxon>
        <taxon>Pseudomonadota</taxon>
        <taxon>Alphaproteobacteria</taxon>
        <taxon>Hyphomicrobiales</taxon>
        <taxon>Methylobacteriaceae</taxon>
        <taxon>Methylobacterium</taxon>
    </lineage>
</organism>
<protein>
    <recommendedName>
        <fullName evidence="6">Helix-hairpin-helix domain-containing protein</fullName>
    </recommendedName>
</protein>
<evidence type="ECO:0000313" key="2">
    <source>
        <dbReference type="EMBL" id="GJD58520.1"/>
    </source>
</evidence>
<dbReference type="EMBL" id="CABFVH010000014">
    <property type="protein sequence ID" value="VUF12866.1"/>
    <property type="molecule type" value="Genomic_DNA"/>
</dbReference>
<reference evidence="2" key="2">
    <citation type="journal article" date="2021" name="Front. Microbiol.">
        <title>Comprehensive Comparative Genomics and Phenotyping of Methylobacterium Species.</title>
        <authorList>
            <person name="Alessa O."/>
            <person name="Ogura Y."/>
            <person name="Fujitani Y."/>
            <person name="Takami H."/>
            <person name="Hayashi T."/>
            <person name="Sahin N."/>
            <person name="Tani A."/>
        </authorList>
    </citation>
    <scope>NUCLEOTIDE SEQUENCE</scope>
    <source>
        <strain evidence="2">DSM 22415</strain>
    </source>
</reference>
<evidence type="ECO:0000313" key="4">
    <source>
        <dbReference type="Proteomes" id="UP000401717"/>
    </source>
</evidence>
<dbReference type="EMBL" id="BPQI01000153">
    <property type="protein sequence ID" value="GJD58520.1"/>
    <property type="molecule type" value="Genomic_DNA"/>
</dbReference>
<dbReference type="SUPFAM" id="SSF81585">
    <property type="entry name" value="PsbU/PolX domain-like"/>
    <property type="match status" value="1"/>
</dbReference>
<evidence type="ECO:0000313" key="3">
    <source>
        <dbReference type="EMBL" id="VUF12866.1"/>
    </source>
</evidence>
<evidence type="ECO:0000313" key="5">
    <source>
        <dbReference type="Proteomes" id="UP001055303"/>
    </source>
</evidence>
<dbReference type="OrthoDB" id="8020568at2"/>
<dbReference type="Gene3D" id="1.10.150.320">
    <property type="entry name" value="Photosystem II 12 kDa extrinsic protein"/>
    <property type="match status" value="1"/>
</dbReference>
<reference evidence="2" key="3">
    <citation type="submission" date="2021-08" db="EMBL/GenBank/DDBJ databases">
        <authorList>
            <person name="Tani A."/>
            <person name="Ola A."/>
            <person name="Ogura Y."/>
            <person name="Katsura K."/>
            <person name="Hayashi T."/>
        </authorList>
    </citation>
    <scope>NUCLEOTIDE SEQUENCE</scope>
    <source>
        <strain evidence="2">DSM 22415</strain>
    </source>
</reference>
<keyword evidence="5" id="KW-1185">Reference proteome</keyword>
<evidence type="ECO:0008006" key="6">
    <source>
        <dbReference type="Google" id="ProtNLM"/>
    </source>
</evidence>
<feature type="compositionally biased region" description="Pro residues" evidence="1">
    <location>
        <begin position="70"/>
        <end position="100"/>
    </location>
</feature>
<dbReference type="AlphaFoldDB" id="A0A564FYK0"/>
<name>A0A564FYK0_9HYPH</name>
<evidence type="ECO:0000256" key="1">
    <source>
        <dbReference type="SAM" id="MobiDB-lite"/>
    </source>
</evidence>
<dbReference type="RefSeq" id="WP_144764387.1">
    <property type="nucleotide sequence ID" value="NZ_BPQI01000153.1"/>
</dbReference>
<reference evidence="3 4" key="1">
    <citation type="submission" date="2019-06" db="EMBL/GenBank/DDBJ databases">
        <authorList>
            <person name="Rodrigo-Torres L."/>
            <person name="Arahal R. D."/>
            <person name="Lucena T."/>
        </authorList>
    </citation>
    <scope>NUCLEOTIDE SEQUENCE [LARGE SCALE GENOMIC DNA]</scope>
    <source>
        <strain evidence="3 4">SW08-7</strain>
    </source>
</reference>
<dbReference type="Proteomes" id="UP000401717">
    <property type="component" value="Unassembled WGS sequence"/>
</dbReference>
<sequence>MLSGSAMARVAVLLVTAGLLAGLVQYFWPKAAQEPAPRPAGQTVQREPKPAPARDPVRTVPTAKPAAAPSEPPPASEAAPRPAPPLAEIPPPPPPAPPEPAAMDPAERAQDDAGPRAVALVDLNTATVAELNGLKGGGNIGRAIVQRRPYASVDQLLAKRVLSRATYDRIKDQVTVQ</sequence>
<dbReference type="Proteomes" id="UP001055303">
    <property type="component" value="Unassembled WGS sequence"/>
</dbReference>
<proteinExistence type="predicted"/>
<gene>
    <name evidence="2" type="ORF">IFDJLNFL_4441</name>
    <name evidence="3" type="ORF">MTDSW087_02561</name>
</gene>
<accession>A0A564FYK0</accession>
<dbReference type="Pfam" id="PF12836">
    <property type="entry name" value="HHH_3"/>
    <property type="match status" value="1"/>
</dbReference>
<feature type="region of interest" description="Disordered" evidence="1">
    <location>
        <begin position="33"/>
        <end position="113"/>
    </location>
</feature>